<reference evidence="2 3" key="1">
    <citation type="journal article" date="2016" name="Sci. Rep.">
        <title>Insights into Adaptations to a Near-Obligate Nematode Endoparasitic Lifestyle from the Finished Genome of Drechmeria coniospora.</title>
        <authorList>
            <person name="Zhang L."/>
            <person name="Zhou Z."/>
            <person name="Guo Q."/>
            <person name="Fokkens L."/>
            <person name="Miskei M."/>
            <person name="Pocsi I."/>
            <person name="Zhang W."/>
            <person name="Chen M."/>
            <person name="Wang L."/>
            <person name="Sun Y."/>
            <person name="Donzelli B.G."/>
            <person name="Gibson D.M."/>
            <person name="Nelson D.R."/>
            <person name="Luo J.G."/>
            <person name="Rep M."/>
            <person name="Liu H."/>
            <person name="Yang S."/>
            <person name="Wang J."/>
            <person name="Krasnoff S.B."/>
            <person name="Xu Y."/>
            <person name="Molnar I."/>
            <person name="Lin M."/>
        </authorList>
    </citation>
    <scope>NUCLEOTIDE SEQUENCE [LARGE SCALE GENOMIC DNA]</scope>
    <source>
        <strain evidence="2 3">ARSEF 6962</strain>
    </source>
</reference>
<dbReference type="RefSeq" id="XP_040657538.1">
    <property type="nucleotide sequence ID" value="XM_040802505.1"/>
</dbReference>
<organism evidence="2 3">
    <name type="scientific">Drechmeria coniospora</name>
    <name type="common">Nematophagous fungus</name>
    <name type="synonym">Meria coniospora</name>
    <dbReference type="NCBI Taxonomy" id="98403"/>
    <lineage>
        <taxon>Eukaryota</taxon>
        <taxon>Fungi</taxon>
        <taxon>Dikarya</taxon>
        <taxon>Ascomycota</taxon>
        <taxon>Pezizomycotina</taxon>
        <taxon>Sordariomycetes</taxon>
        <taxon>Hypocreomycetidae</taxon>
        <taxon>Hypocreales</taxon>
        <taxon>Ophiocordycipitaceae</taxon>
        <taxon>Drechmeria</taxon>
    </lineage>
</organism>
<keyword evidence="3" id="KW-1185">Reference proteome</keyword>
<evidence type="ECO:0000313" key="3">
    <source>
        <dbReference type="Proteomes" id="UP000076580"/>
    </source>
</evidence>
<dbReference type="EMBL" id="LAYC01000002">
    <property type="protein sequence ID" value="KYK58186.1"/>
    <property type="molecule type" value="Genomic_DNA"/>
</dbReference>
<feature type="compositionally biased region" description="Basic residues" evidence="1">
    <location>
        <begin position="95"/>
        <end position="105"/>
    </location>
</feature>
<feature type="region of interest" description="Disordered" evidence="1">
    <location>
        <begin position="20"/>
        <end position="54"/>
    </location>
</feature>
<proteinExistence type="predicted"/>
<dbReference type="Proteomes" id="UP000076580">
    <property type="component" value="Chromosome 02"/>
</dbReference>
<dbReference type="GeneID" id="63717842"/>
<dbReference type="InParanoid" id="A0A151GM57"/>
<evidence type="ECO:0000256" key="1">
    <source>
        <dbReference type="SAM" id="MobiDB-lite"/>
    </source>
</evidence>
<accession>A0A151GM57</accession>
<dbReference type="AlphaFoldDB" id="A0A151GM57"/>
<name>A0A151GM57_DRECN</name>
<comment type="caution">
    <text evidence="2">The sequence shown here is derived from an EMBL/GenBank/DDBJ whole genome shotgun (WGS) entry which is preliminary data.</text>
</comment>
<protein>
    <submittedName>
        <fullName evidence="2">Uncharacterized protein</fullName>
    </submittedName>
</protein>
<sequence>MVRAGGESGGRYGAVCRVRAPAGRATPPPFLASSKQPGRPRPRPPPWLGSGGGLTGLGWPRAPQYDWRRWPLDSSLPLAWCSRLDGLPSGIASHRTRAAPHRMHERARSPRTASAERARPMASALAAALRLACVGAGAPCHPRYTRPVVHGITPRRPRHAPSSTLHHIVTVRKGRAIPRARRDATLAVADAPLGERLPSSSSAALGMRERQRWMQGAYEHSHTPPWPCIRRQKSASLPPRPPPSPMVSIRQRVGRR</sequence>
<gene>
    <name evidence="2" type="ORF">DCS_05199</name>
</gene>
<evidence type="ECO:0000313" key="2">
    <source>
        <dbReference type="EMBL" id="KYK58186.1"/>
    </source>
</evidence>
<feature type="region of interest" description="Disordered" evidence="1">
    <location>
        <begin position="95"/>
        <end position="119"/>
    </location>
</feature>
<feature type="region of interest" description="Disordered" evidence="1">
    <location>
        <begin position="219"/>
        <end position="256"/>
    </location>
</feature>